<accession>A0A9P0VYA3</accession>
<keyword evidence="3" id="KW-1185">Reference proteome</keyword>
<feature type="compositionally biased region" description="Basic and acidic residues" evidence="1">
    <location>
        <begin position="203"/>
        <end position="223"/>
    </location>
</feature>
<evidence type="ECO:0000313" key="2">
    <source>
        <dbReference type="EMBL" id="CAH2353501.1"/>
    </source>
</evidence>
<dbReference type="EMBL" id="CAKXYY010000011">
    <property type="protein sequence ID" value="CAH2353501.1"/>
    <property type="molecule type" value="Genomic_DNA"/>
</dbReference>
<feature type="region of interest" description="Disordered" evidence="1">
    <location>
        <begin position="54"/>
        <end position="101"/>
    </location>
</feature>
<feature type="region of interest" description="Disordered" evidence="1">
    <location>
        <begin position="188"/>
        <end position="223"/>
    </location>
</feature>
<reference evidence="2" key="1">
    <citation type="submission" date="2022-03" db="EMBL/GenBank/DDBJ databases">
        <authorList>
            <person name="Legras J.-L."/>
            <person name="Devillers H."/>
            <person name="Grondin C."/>
        </authorList>
    </citation>
    <scope>NUCLEOTIDE SEQUENCE</scope>
    <source>
        <strain evidence="2">CLIB 1423</strain>
    </source>
</reference>
<sequence>MSSPIVAVSNSTKTIESPSNDQDESELRELLEGMEALSYPEKFYECRSTDVQQGSGVLQEKYSESSTILEEAPHTQPEKAPEIRTGSVKESSTSFNNFPQTSSAPLLVENVNSYTFPPTSANAEYKISQERNTRKFYRIPLRTTKTTSRRQLYQTYASVMQSVQFDSFQESTSDSRYEFDTCSVVLKSATNSSKGSTPSRGSSRAEIDKSKKDTEGVDKHSQK</sequence>
<evidence type="ECO:0000256" key="1">
    <source>
        <dbReference type="SAM" id="MobiDB-lite"/>
    </source>
</evidence>
<comment type="caution">
    <text evidence="2">The sequence shown here is derived from an EMBL/GenBank/DDBJ whole genome shotgun (WGS) entry which is preliminary data.</text>
</comment>
<proteinExistence type="predicted"/>
<gene>
    <name evidence="2" type="ORF">CLIB1423_11S01134</name>
</gene>
<feature type="compositionally biased region" description="Polar residues" evidence="1">
    <location>
        <begin position="88"/>
        <end position="101"/>
    </location>
</feature>
<name>A0A9P0VYA3_9ASCO</name>
<evidence type="ECO:0000313" key="3">
    <source>
        <dbReference type="Proteomes" id="UP000837801"/>
    </source>
</evidence>
<organism evidence="2 3">
    <name type="scientific">[Candida] railenensis</name>
    <dbReference type="NCBI Taxonomy" id="45579"/>
    <lineage>
        <taxon>Eukaryota</taxon>
        <taxon>Fungi</taxon>
        <taxon>Dikarya</taxon>
        <taxon>Ascomycota</taxon>
        <taxon>Saccharomycotina</taxon>
        <taxon>Pichiomycetes</taxon>
        <taxon>Debaryomycetaceae</taxon>
        <taxon>Kurtzmaniella</taxon>
    </lineage>
</organism>
<feature type="compositionally biased region" description="Basic and acidic residues" evidence="1">
    <location>
        <begin position="71"/>
        <end position="82"/>
    </location>
</feature>
<protein>
    <submittedName>
        <fullName evidence="2">Uncharacterized protein</fullName>
    </submittedName>
</protein>
<feature type="compositionally biased region" description="Polar residues" evidence="1">
    <location>
        <begin position="1"/>
        <end position="20"/>
    </location>
</feature>
<dbReference type="AlphaFoldDB" id="A0A9P0VYA3"/>
<dbReference type="Proteomes" id="UP000837801">
    <property type="component" value="Unassembled WGS sequence"/>
</dbReference>
<feature type="region of interest" description="Disordered" evidence="1">
    <location>
        <begin position="1"/>
        <end position="27"/>
    </location>
</feature>
<feature type="compositionally biased region" description="Low complexity" evidence="1">
    <location>
        <begin position="192"/>
        <end position="202"/>
    </location>
</feature>